<keyword evidence="4" id="KW-0808">Transferase</keyword>
<keyword evidence="3" id="KW-0032">Aminotransferase</keyword>
<comment type="pathway">
    <text evidence="2">Bacterial outer membrane biogenesis; LPS O-antigen biosynthesis.</text>
</comment>
<evidence type="ECO:0000313" key="13">
    <source>
        <dbReference type="EMBL" id="PZP27310.1"/>
    </source>
</evidence>
<dbReference type="GO" id="GO:0030170">
    <property type="term" value="F:pyridoxal phosphate binding"/>
    <property type="evidence" value="ECO:0007669"/>
    <property type="project" value="TreeGrafter"/>
</dbReference>
<name>A0A2W5DFX4_9BURK</name>
<dbReference type="Pfam" id="PF01041">
    <property type="entry name" value="DegT_DnrJ_EryC1"/>
    <property type="match status" value="1"/>
</dbReference>
<dbReference type="FunFam" id="3.40.640.10:FF:000090">
    <property type="entry name" value="Pyridoxal phosphate-dependent aminotransferase"/>
    <property type="match status" value="1"/>
</dbReference>
<evidence type="ECO:0000256" key="5">
    <source>
        <dbReference type="ARBA" id="ARBA00022898"/>
    </source>
</evidence>
<accession>A0A2W5DFX4</accession>
<dbReference type="InterPro" id="IPR015424">
    <property type="entry name" value="PyrdxlP-dep_Trfase"/>
</dbReference>
<feature type="active site" description="Proton acceptor" evidence="10">
    <location>
        <position position="185"/>
    </location>
</feature>
<dbReference type="PANTHER" id="PTHR30244">
    <property type="entry name" value="TRANSAMINASE"/>
    <property type="match status" value="1"/>
</dbReference>
<evidence type="ECO:0000256" key="11">
    <source>
        <dbReference type="PIRSR" id="PIRSR000390-2"/>
    </source>
</evidence>
<dbReference type="GO" id="GO:0102933">
    <property type="term" value="F:GDP-4-dehydro-6-deoxy-D-mannose-4-aminotransferase activity"/>
    <property type="evidence" value="ECO:0007669"/>
    <property type="project" value="UniProtKB-EC"/>
</dbReference>
<dbReference type="Gene3D" id="3.40.640.10">
    <property type="entry name" value="Type I PLP-dependent aspartate aminotransferase-like (Major domain)"/>
    <property type="match status" value="1"/>
</dbReference>
<evidence type="ECO:0000256" key="12">
    <source>
        <dbReference type="RuleBase" id="RU004508"/>
    </source>
</evidence>
<sequence length="368" mass="41152">MSSIRIPVYQPDLGGNVKAYVNECLDTSWISSRGRFVGEFEARFASRIGVEHAASVCNGTVALHLALLALGIGPGDEVILPTLTYIASANAVSYTGATPVFVDSLRDTWQIDPDDVRRHITPRTRAIMPVHLYGQACDMDALMAIAEEHRLFVIEDCAEAFGTLYKGRHVGTFGDISTFSFFGNKTITTGEGGMVVSNDKTLIERSRHLKGQGLAAHREYWHDVVGYNYRMTNIEAAIGLAQLERADEFIAKKRALAERYRSGLRGLPIEVHAEAPDTVHSYWMVSILVERAEQRDALREHLKAQGIETRPLFYPVHTMPMYSRNYRKHSVAEDLAWRGINLPSWPGLSTEQQDQIIKAIGKFCESRQ</sequence>
<feature type="modified residue" description="N6-(pyridoxal phosphate)lysine" evidence="11">
    <location>
        <position position="185"/>
    </location>
</feature>
<dbReference type="InterPro" id="IPR015422">
    <property type="entry name" value="PyrdxlP-dep_Trfase_small"/>
</dbReference>
<dbReference type="Proteomes" id="UP000249633">
    <property type="component" value="Unassembled WGS sequence"/>
</dbReference>
<evidence type="ECO:0000256" key="4">
    <source>
        <dbReference type="ARBA" id="ARBA00022679"/>
    </source>
</evidence>
<dbReference type="EC" id="2.6.1.102" evidence="8"/>
<dbReference type="SUPFAM" id="SSF53383">
    <property type="entry name" value="PLP-dependent transferases"/>
    <property type="match status" value="1"/>
</dbReference>
<organism evidence="13 14">
    <name type="scientific">Roseateles depolymerans</name>
    <dbReference type="NCBI Taxonomy" id="76731"/>
    <lineage>
        <taxon>Bacteria</taxon>
        <taxon>Pseudomonadati</taxon>
        <taxon>Pseudomonadota</taxon>
        <taxon>Betaproteobacteria</taxon>
        <taxon>Burkholderiales</taxon>
        <taxon>Sphaerotilaceae</taxon>
        <taxon>Roseateles</taxon>
    </lineage>
</organism>
<dbReference type="CDD" id="cd00616">
    <property type="entry name" value="AHBA_syn"/>
    <property type="match status" value="1"/>
</dbReference>
<protein>
    <recommendedName>
        <fullName evidence="9">GDP-perosamine synthase</fullName>
        <ecNumber evidence="8">2.6.1.102</ecNumber>
    </recommendedName>
</protein>
<evidence type="ECO:0000256" key="8">
    <source>
        <dbReference type="ARBA" id="ARBA00066317"/>
    </source>
</evidence>
<dbReference type="AlphaFoldDB" id="A0A2W5DFX4"/>
<dbReference type="InterPro" id="IPR000653">
    <property type="entry name" value="DegT/StrS_aminotransferase"/>
</dbReference>
<evidence type="ECO:0000256" key="6">
    <source>
        <dbReference type="ARBA" id="ARBA00037999"/>
    </source>
</evidence>
<dbReference type="PANTHER" id="PTHR30244:SF34">
    <property type="entry name" value="DTDP-4-AMINO-4,6-DIDEOXYGALACTOSE TRANSAMINASE"/>
    <property type="match status" value="1"/>
</dbReference>
<evidence type="ECO:0000256" key="2">
    <source>
        <dbReference type="ARBA" id="ARBA00005125"/>
    </source>
</evidence>
<evidence type="ECO:0000313" key="14">
    <source>
        <dbReference type="Proteomes" id="UP000249633"/>
    </source>
</evidence>
<dbReference type="InterPro" id="IPR015421">
    <property type="entry name" value="PyrdxlP-dep_Trfase_major"/>
</dbReference>
<proteinExistence type="inferred from homology"/>
<comment type="similarity">
    <text evidence="6 12">Belongs to the DegT/DnrJ/EryC1 family.</text>
</comment>
<keyword evidence="5 11" id="KW-0663">Pyridoxal phosphate</keyword>
<evidence type="ECO:0000256" key="10">
    <source>
        <dbReference type="PIRSR" id="PIRSR000390-1"/>
    </source>
</evidence>
<dbReference type="Gene3D" id="3.90.1150.10">
    <property type="entry name" value="Aspartate Aminotransferase, domain 1"/>
    <property type="match status" value="1"/>
</dbReference>
<comment type="cofactor">
    <cofactor evidence="1">
        <name>pyridoxal 5'-phosphate</name>
        <dbReference type="ChEBI" id="CHEBI:597326"/>
    </cofactor>
</comment>
<evidence type="ECO:0000256" key="9">
    <source>
        <dbReference type="ARBA" id="ARBA00074221"/>
    </source>
</evidence>
<dbReference type="PIRSF" id="PIRSF000390">
    <property type="entry name" value="PLP_StrS"/>
    <property type="match status" value="1"/>
</dbReference>
<dbReference type="GO" id="GO:0000271">
    <property type="term" value="P:polysaccharide biosynthetic process"/>
    <property type="evidence" value="ECO:0007669"/>
    <property type="project" value="TreeGrafter"/>
</dbReference>
<evidence type="ECO:0000256" key="1">
    <source>
        <dbReference type="ARBA" id="ARBA00001933"/>
    </source>
</evidence>
<evidence type="ECO:0000256" key="3">
    <source>
        <dbReference type="ARBA" id="ARBA00022576"/>
    </source>
</evidence>
<evidence type="ECO:0000256" key="7">
    <source>
        <dbReference type="ARBA" id="ARBA00051587"/>
    </source>
</evidence>
<comment type="caution">
    <text evidence="13">The sequence shown here is derived from an EMBL/GenBank/DDBJ whole genome shotgun (WGS) entry which is preliminary data.</text>
</comment>
<dbReference type="EMBL" id="QFOD01000032">
    <property type="protein sequence ID" value="PZP27310.1"/>
    <property type="molecule type" value="Genomic_DNA"/>
</dbReference>
<gene>
    <name evidence="13" type="ORF">DI603_22345</name>
</gene>
<comment type="catalytic activity">
    <reaction evidence="7">
        <text>GDP-alpha-D-perosamine + 2-oxoglutarate = GDP-4-dehydro-alpha-D-rhamnose + L-glutamate</text>
        <dbReference type="Rhea" id="RHEA:36779"/>
        <dbReference type="ChEBI" id="CHEBI:16810"/>
        <dbReference type="ChEBI" id="CHEBI:29985"/>
        <dbReference type="ChEBI" id="CHEBI:57964"/>
        <dbReference type="ChEBI" id="CHEBI:73996"/>
        <dbReference type="EC" id="2.6.1.102"/>
    </reaction>
</comment>
<reference evidence="13 14" key="1">
    <citation type="submission" date="2017-08" db="EMBL/GenBank/DDBJ databases">
        <title>Infants hospitalized years apart are colonized by the same room-sourced microbial strains.</title>
        <authorList>
            <person name="Brooks B."/>
            <person name="Olm M.R."/>
            <person name="Firek B.A."/>
            <person name="Baker R."/>
            <person name="Thomas B.C."/>
            <person name="Morowitz M.J."/>
            <person name="Banfield J.F."/>
        </authorList>
    </citation>
    <scope>NUCLEOTIDE SEQUENCE [LARGE SCALE GENOMIC DNA]</scope>
    <source>
        <strain evidence="13">S2_012_000_R2_81</strain>
    </source>
</reference>